<proteinExistence type="predicted"/>
<feature type="chain" id="PRO_5035842998" evidence="1">
    <location>
        <begin position="22"/>
        <end position="59"/>
    </location>
</feature>
<keyword evidence="3" id="KW-1185">Reference proteome</keyword>
<feature type="signal peptide" evidence="1">
    <location>
        <begin position="1"/>
        <end position="21"/>
    </location>
</feature>
<evidence type="ECO:0000313" key="3">
    <source>
        <dbReference type="Proteomes" id="UP000694240"/>
    </source>
</evidence>
<keyword evidence="1" id="KW-0732">Signal</keyword>
<dbReference type="AlphaFoldDB" id="A0A8T2GMB3"/>
<name>A0A8T2GMB3_9BRAS</name>
<protein>
    <submittedName>
        <fullName evidence="2">Uncharacterized protein</fullName>
    </submittedName>
</protein>
<dbReference type="Proteomes" id="UP000694240">
    <property type="component" value="Chromosome 1"/>
</dbReference>
<reference evidence="2 3" key="1">
    <citation type="submission" date="2020-12" db="EMBL/GenBank/DDBJ databases">
        <title>Concerted genomic and epigenomic changes stabilize Arabidopsis allopolyploids.</title>
        <authorList>
            <person name="Chen Z."/>
        </authorList>
    </citation>
    <scope>NUCLEOTIDE SEQUENCE [LARGE SCALE GENOMIC DNA]</scope>
    <source>
        <strain evidence="2">Allo738</strain>
        <tissue evidence="2">Leaf</tissue>
    </source>
</reference>
<dbReference type="EMBL" id="JAEFBK010000001">
    <property type="protein sequence ID" value="KAG7648392.1"/>
    <property type="molecule type" value="Genomic_DNA"/>
</dbReference>
<comment type="caution">
    <text evidence="2">The sequence shown here is derived from an EMBL/GenBank/DDBJ whole genome shotgun (WGS) entry which is preliminary data.</text>
</comment>
<gene>
    <name evidence="2" type="ORF">ISN45_At01g033570</name>
</gene>
<evidence type="ECO:0000256" key="1">
    <source>
        <dbReference type="SAM" id="SignalP"/>
    </source>
</evidence>
<accession>A0A8T2GMB3</accession>
<sequence length="59" mass="6540">MRNLWLAQLLGTECLFGLALSQVAPKLIAGPVQNIILLSPGILFYGNLHRPIHDEDDSR</sequence>
<evidence type="ECO:0000313" key="2">
    <source>
        <dbReference type="EMBL" id="KAG7648392.1"/>
    </source>
</evidence>
<organism evidence="2 3">
    <name type="scientific">Arabidopsis thaliana x Arabidopsis arenosa</name>
    <dbReference type="NCBI Taxonomy" id="1240361"/>
    <lineage>
        <taxon>Eukaryota</taxon>
        <taxon>Viridiplantae</taxon>
        <taxon>Streptophyta</taxon>
        <taxon>Embryophyta</taxon>
        <taxon>Tracheophyta</taxon>
        <taxon>Spermatophyta</taxon>
        <taxon>Magnoliopsida</taxon>
        <taxon>eudicotyledons</taxon>
        <taxon>Gunneridae</taxon>
        <taxon>Pentapetalae</taxon>
        <taxon>rosids</taxon>
        <taxon>malvids</taxon>
        <taxon>Brassicales</taxon>
        <taxon>Brassicaceae</taxon>
        <taxon>Camelineae</taxon>
        <taxon>Arabidopsis</taxon>
    </lineage>
</organism>